<feature type="region of interest" description="Disordered" evidence="1">
    <location>
        <begin position="562"/>
        <end position="599"/>
    </location>
</feature>
<feature type="compositionally biased region" description="Basic and acidic residues" evidence="1">
    <location>
        <begin position="790"/>
        <end position="808"/>
    </location>
</feature>
<feature type="compositionally biased region" description="Basic and acidic residues" evidence="1">
    <location>
        <begin position="574"/>
        <end position="590"/>
    </location>
</feature>
<feature type="compositionally biased region" description="Polar residues" evidence="1">
    <location>
        <begin position="39"/>
        <end position="75"/>
    </location>
</feature>
<dbReference type="EMBL" id="KQ414613">
    <property type="protein sequence ID" value="KOC69103.1"/>
    <property type="molecule type" value="Genomic_DNA"/>
</dbReference>
<feature type="compositionally biased region" description="Polar residues" evidence="1">
    <location>
        <begin position="764"/>
        <end position="789"/>
    </location>
</feature>
<feature type="region of interest" description="Disordered" evidence="1">
    <location>
        <begin position="633"/>
        <end position="674"/>
    </location>
</feature>
<feature type="region of interest" description="Disordered" evidence="1">
    <location>
        <begin position="309"/>
        <end position="386"/>
    </location>
</feature>
<feature type="region of interest" description="Disordered" evidence="1">
    <location>
        <begin position="1261"/>
        <end position="1287"/>
    </location>
</feature>
<gene>
    <name evidence="2" type="ORF">WH47_09660</name>
</gene>
<feature type="region of interest" description="Disordered" evidence="1">
    <location>
        <begin position="763"/>
        <end position="851"/>
    </location>
</feature>
<dbReference type="OrthoDB" id="7608553at2759"/>
<feature type="compositionally biased region" description="Basic and acidic residues" evidence="1">
    <location>
        <begin position="659"/>
        <end position="671"/>
    </location>
</feature>
<feature type="region of interest" description="Disordered" evidence="1">
    <location>
        <begin position="250"/>
        <end position="270"/>
    </location>
</feature>
<evidence type="ECO:0000313" key="2">
    <source>
        <dbReference type="EMBL" id="KOC69103.1"/>
    </source>
</evidence>
<feature type="compositionally biased region" description="Basic and acidic residues" evidence="1">
    <location>
        <begin position="338"/>
        <end position="354"/>
    </location>
</feature>
<accession>A0A0L7RE29</accession>
<keyword evidence="3" id="KW-1185">Reference proteome</keyword>
<feature type="region of interest" description="Disordered" evidence="1">
    <location>
        <begin position="1154"/>
        <end position="1183"/>
    </location>
</feature>
<reference evidence="2 3" key="1">
    <citation type="submission" date="2015-07" db="EMBL/GenBank/DDBJ databases">
        <title>The genome of Habropoda laboriosa.</title>
        <authorList>
            <person name="Pan H."/>
            <person name="Kapheim K."/>
        </authorList>
    </citation>
    <scope>NUCLEOTIDE SEQUENCE [LARGE SCALE GENOMIC DNA]</scope>
    <source>
        <strain evidence="2">0110345459</strain>
    </source>
</reference>
<feature type="region of interest" description="Disordered" evidence="1">
    <location>
        <begin position="423"/>
        <end position="442"/>
    </location>
</feature>
<feature type="region of interest" description="Disordered" evidence="1">
    <location>
        <begin position="986"/>
        <end position="1007"/>
    </location>
</feature>
<feature type="compositionally biased region" description="Polar residues" evidence="1">
    <location>
        <begin position="1170"/>
        <end position="1180"/>
    </location>
</feature>
<feature type="compositionally biased region" description="Basic and acidic residues" evidence="1">
    <location>
        <begin position="14"/>
        <end position="29"/>
    </location>
</feature>
<feature type="compositionally biased region" description="Basic and acidic residues" evidence="1">
    <location>
        <begin position="1154"/>
        <end position="1169"/>
    </location>
</feature>
<sequence length="1343" mass="152877">MVVSRSSESTAASDTKDNPNEEERSDENSLIKNGKKASSEGNLEKQSSLRIEPLTNYSQGYSSFSARLPSTRNPYRNQRDDSDSDSSRSQRNASFLRLYSSISCENSAKNRVELQPHSPVSLCNARPTKFGGYRPPTGVILQNLSSGSEAESSHEITSNRIGSTQRIDRLVSNTIAVTDNSADLCDKNSKITNFNEPLPPLSSRRSPNRMLLNSSRKDVLESVIASSVSKMDFTDDQFCKNSKDPLNTTCLPSSRKMPPENSYYRNADTSRSDCSKNMKNFYKNVEEPMFYSAREEVCNFNREGLETSPSLLKTANPSNISPQSSEAKTSRNFQRDTINLEKHICNEGTRRGDEEKEEEMNSSNSGSRVNESQSFVPTQRSTRLPENILKSSDDNLEISSSNITDSRVLQEAMSRYILNYDSNNDIKSPQSQENASSPQLKNYSSDIQSVASSSGEYFVDEFTKNHGETKLSLEFTKIDQELHDQELNEITNEKGFASVPTLTLNSQEVSHTTSPASKISSERRLDADSLIRTLSNSSLRQQTTKDASENTCSESCIDSKTISRQGSSENNLSTDKRLESTSLKSDEHHSRLSTSRTSCRSFLSTRSKIPVKIPTNRSKLPIVNTLNEVEKPVDNQGASLMDSDRQVFRNDPSSSEEFQSGRRDQVSRSEENSPLVKHYLVTNIEESVEVVSESSVNTDRKEEDKYPDTKCRGNELENFERTSLTMKDRAQLRTCLPLQIETSDEETYESKVKEQIQDYRANLDGTNYNESSINRTNVSDTFSSSNSPDNQKERETVHEKTKSEHSDYSDTDSDTSSSSSHCYKIRESAPKLEEPEELDEPEEPTNFISRITSITSPLEDYQRKYLNTTYEGEVFDRFVEKRKSNLFENQIGDGNYQEALMEDSSKLNLQVTPLNSSPENEELLQVKRVAENYDKLNFSMEKLAAEQFRRNINPEYAKSIQSDTTAFFTERFYEVPQFSLACSSSTSKLRRDRSRDSPRVKKKSQDRFPFTISEKTSVASMKFKVRSRLGNLDEDEEEKSYKLDTHPSITRLAGSGFEDSPAEIISYMVNTEQEDRRTKSSGMRGLVEKFSARWRKSRKHDDEMKSDAKMTNVIFKNRDYREECDSSMESCSESSLLRDFRLFENLEKKFSKIGDSPDEKPLIEKKSSTRENSGNTSLNAENPCRRYDRDDLWVQAFKNFDSDREEKKKDESISEKDPYSVFFVKSARETPEISARALLSEDDNRKQNISTERKKNRVKFRGSSLAVAPKRSDENVHKESIKNKNSERVKRNKNMQSGCLCLRFYRMIVPVSFGSISKYRSQVNRNSSSIKKKSRTSLHKKKG</sequence>
<feature type="compositionally biased region" description="Polar residues" evidence="1">
    <location>
        <begin position="1"/>
        <end position="13"/>
    </location>
</feature>
<feature type="compositionally biased region" description="Basic and acidic residues" evidence="1">
    <location>
        <begin position="77"/>
        <end position="88"/>
    </location>
</feature>
<evidence type="ECO:0000313" key="3">
    <source>
        <dbReference type="Proteomes" id="UP000053825"/>
    </source>
</evidence>
<feature type="compositionally biased region" description="Polar residues" evidence="1">
    <location>
        <begin position="361"/>
        <end position="384"/>
    </location>
</feature>
<feature type="compositionally biased region" description="Acidic residues" evidence="1">
    <location>
        <begin position="834"/>
        <end position="843"/>
    </location>
</feature>
<evidence type="ECO:0000256" key="1">
    <source>
        <dbReference type="SAM" id="MobiDB-lite"/>
    </source>
</evidence>
<feature type="compositionally biased region" description="Basic and acidic residues" evidence="1">
    <location>
        <begin position="824"/>
        <end position="833"/>
    </location>
</feature>
<feature type="compositionally biased region" description="Basic residues" evidence="1">
    <location>
        <begin position="1330"/>
        <end position="1343"/>
    </location>
</feature>
<protein>
    <submittedName>
        <fullName evidence="2">Uncharacterized protein</fullName>
    </submittedName>
</protein>
<feature type="compositionally biased region" description="Basic and acidic residues" evidence="1">
    <location>
        <begin position="993"/>
        <end position="1006"/>
    </location>
</feature>
<name>A0A0L7RE29_9HYME</name>
<feature type="region of interest" description="Disordered" evidence="1">
    <location>
        <begin position="1322"/>
        <end position="1343"/>
    </location>
</feature>
<feature type="compositionally biased region" description="Polar residues" evidence="1">
    <location>
        <begin position="309"/>
        <end position="337"/>
    </location>
</feature>
<proteinExistence type="predicted"/>
<dbReference type="Proteomes" id="UP000053825">
    <property type="component" value="Unassembled WGS sequence"/>
</dbReference>
<feature type="compositionally biased region" description="Basic and acidic residues" evidence="1">
    <location>
        <begin position="1270"/>
        <end position="1287"/>
    </location>
</feature>
<organism evidence="2 3">
    <name type="scientific">Habropoda laboriosa</name>
    <dbReference type="NCBI Taxonomy" id="597456"/>
    <lineage>
        <taxon>Eukaryota</taxon>
        <taxon>Metazoa</taxon>
        <taxon>Ecdysozoa</taxon>
        <taxon>Arthropoda</taxon>
        <taxon>Hexapoda</taxon>
        <taxon>Insecta</taxon>
        <taxon>Pterygota</taxon>
        <taxon>Neoptera</taxon>
        <taxon>Endopterygota</taxon>
        <taxon>Hymenoptera</taxon>
        <taxon>Apocrita</taxon>
        <taxon>Aculeata</taxon>
        <taxon>Apoidea</taxon>
        <taxon>Anthophila</taxon>
        <taxon>Apidae</taxon>
        <taxon>Habropoda</taxon>
    </lineage>
</organism>
<feature type="compositionally biased region" description="Polar residues" evidence="1">
    <location>
        <begin position="562"/>
        <end position="573"/>
    </location>
</feature>
<feature type="region of interest" description="Disordered" evidence="1">
    <location>
        <begin position="1"/>
        <end position="92"/>
    </location>
</feature>